<name>A0A9W8GJC4_9FUNG</name>
<dbReference type="Pfam" id="PF13460">
    <property type="entry name" value="NAD_binding_10"/>
    <property type="match status" value="1"/>
</dbReference>
<feature type="domain" description="NAD(P)-binding" evidence="1">
    <location>
        <begin position="7"/>
        <end position="199"/>
    </location>
</feature>
<dbReference type="AlphaFoldDB" id="A0A9W8GJC4"/>
<dbReference type="Gene3D" id="3.40.50.720">
    <property type="entry name" value="NAD(P)-binding Rossmann-like Domain"/>
    <property type="match status" value="1"/>
</dbReference>
<dbReference type="PANTHER" id="PTHR15020">
    <property type="entry name" value="FLAVIN REDUCTASE-RELATED"/>
    <property type="match status" value="1"/>
</dbReference>
<dbReference type="InterPro" id="IPR016040">
    <property type="entry name" value="NAD(P)-bd_dom"/>
</dbReference>
<organism evidence="2 3">
    <name type="scientific">Coemansia spiralis</name>
    <dbReference type="NCBI Taxonomy" id="417178"/>
    <lineage>
        <taxon>Eukaryota</taxon>
        <taxon>Fungi</taxon>
        <taxon>Fungi incertae sedis</taxon>
        <taxon>Zoopagomycota</taxon>
        <taxon>Kickxellomycotina</taxon>
        <taxon>Kickxellomycetes</taxon>
        <taxon>Kickxellales</taxon>
        <taxon>Kickxellaceae</taxon>
        <taxon>Coemansia</taxon>
    </lineage>
</organism>
<gene>
    <name evidence="2" type="ORF">IWW39_000816</name>
</gene>
<accession>A0A9W8GJC4</accession>
<reference evidence="2" key="1">
    <citation type="submission" date="2022-07" db="EMBL/GenBank/DDBJ databases">
        <title>Phylogenomic reconstructions and comparative analyses of Kickxellomycotina fungi.</title>
        <authorList>
            <person name="Reynolds N.K."/>
            <person name="Stajich J.E."/>
            <person name="Barry K."/>
            <person name="Grigoriev I.V."/>
            <person name="Crous P."/>
            <person name="Smith M.E."/>
        </authorList>
    </citation>
    <scope>NUCLEOTIDE SEQUENCE</scope>
    <source>
        <strain evidence="2">CBS 109367</strain>
    </source>
</reference>
<dbReference type="Proteomes" id="UP001151516">
    <property type="component" value="Unassembled WGS sequence"/>
</dbReference>
<evidence type="ECO:0000259" key="1">
    <source>
        <dbReference type="Pfam" id="PF13460"/>
    </source>
</evidence>
<comment type="caution">
    <text evidence="2">The sequence shown here is derived from an EMBL/GenBank/DDBJ whole genome shotgun (WGS) entry which is preliminary data.</text>
</comment>
<evidence type="ECO:0000313" key="2">
    <source>
        <dbReference type="EMBL" id="KAJ2690417.1"/>
    </source>
</evidence>
<dbReference type="InterPro" id="IPR036291">
    <property type="entry name" value="NAD(P)-bd_dom_sf"/>
</dbReference>
<evidence type="ECO:0000313" key="3">
    <source>
        <dbReference type="Proteomes" id="UP001151516"/>
    </source>
</evidence>
<keyword evidence="3" id="KW-1185">Reference proteome</keyword>
<dbReference type="SUPFAM" id="SSF51735">
    <property type="entry name" value="NAD(P)-binding Rossmann-fold domains"/>
    <property type="match status" value="1"/>
</dbReference>
<sequence>MRVAVLGASRNTGKAFVEQAIEKDIQITILARSPDKLPFTEEQLSKIQVIKGDALVKEDVARTIEGADIVICSLGAKIEGLSISGDIGVEETGIKHLIETIKEAKAPTAPRLIMVSSTGVNGNYDVPYVFRPFYSVLLAKPHQHKEVAEKAIKESGLAYTLVRPALLTSGKLTKKYRADVGVCGYTVSRNDVAHFILEQCVLENKFINASPSIAY</sequence>
<dbReference type="PANTHER" id="PTHR15020:SF50">
    <property type="entry name" value="UPF0659 PROTEIN YMR090W"/>
    <property type="match status" value="1"/>
</dbReference>
<dbReference type="EMBL" id="JANBTX010000012">
    <property type="protein sequence ID" value="KAJ2690417.1"/>
    <property type="molecule type" value="Genomic_DNA"/>
</dbReference>
<protein>
    <recommendedName>
        <fullName evidence="1">NAD(P)-binding domain-containing protein</fullName>
    </recommendedName>
</protein>
<proteinExistence type="predicted"/>
<dbReference type="OrthoDB" id="63935at2759"/>